<gene>
    <name evidence="6" type="primary">fadD_3</name>
    <name evidence="6" type="ORF">Val02_54590</name>
</gene>
<accession>A0A8J3YQQ0</accession>
<evidence type="ECO:0000313" key="7">
    <source>
        <dbReference type="Proteomes" id="UP000619260"/>
    </source>
</evidence>
<dbReference type="Pfam" id="PF00501">
    <property type="entry name" value="AMP-binding"/>
    <property type="match status" value="1"/>
</dbReference>
<reference evidence="6" key="1">
    <citation type="submission" date="2021-01" db="EMBL/GenBank/DDBJ databases">
        <title>Whole genome shotgun sequence of Virgisporangium aliadipatigenens NBRC 105644.</title>
        <authorList>
            <person name="Komaki H."/>
            <person name="Tamura T."/>
        </authorList>
    </citation>
    <scope>NUCLEOTIDE SEQUENCE</scope>
    <source>
        <strain evidence="6">NBRC 105644</strain>
    </source>
</reference>
<dbReference type="InterPro" id="IPR000873">
    <property type="entry name" value="AMP-dep_synth/lig_dom"/>
</dbReference>
<dbReference type="Gene3D" id="3.40.50.12780">
    <property type="entry name" value="N-terminal domain of ligase-like"/>
    <property type="match status" value="1"/>
</dbReference>
<dbReference type="Pfam" id="PF13193">
    <property type="entry name" value="AMP-binding_C"/>
    <property type="match status" value="1"/>
</dbReference>
<feature type="domain" description="AMP-dependent synthetase/ligase" evidence="4">
    <location>
        <begin position="45"/>
        <end position="410"/>
    </location>
</feature>
<comment type="caution">
    <text evidence="6">The sequence shown here is derived from an EMBL/GenBank/DDBJ whole genome shotgun (WGS) entry which is preliminary data.</text>
</comment>
<evidence type="ECO:0000256" key="2">
    <source>
        <dbReference type="ARBA" id="ARBA00022598"/>
    </source>
</evidence>
<sequence length="541" mass="56916">MAQKLQIGHNGMGPRTVHSVPDSVTVQQVNEPHDSTGGTVADLVRRAAAARPEHPALRWHERQLTWAELDREVDAVAAGLRALELPADAHPARVAVALPNVAEFAVALFAVLRAGLVAVPVNPGYTTREVGHILRDSGAAALIGTGHTVTSATETGAELRTFPLKDMPRGEWTADVSVSPADLAVLLYTSGSAGAPKGAMLTHRALLANHAQLAGIDPPPVTGDDTVLLAVPLFHAYGLNSGLIAVAYHAATGVLVERFDPGESLDLIERHRVTVVAGVPTMYVAWSLMGERLAPAFAAVRTAVCGAAPLDASTARRFAEGAGRQVHVGYGLTETAPVLTSTLASETAKVGSIGRPIPGVGLRLIQSDGEPITIDGPLEEPDEDEYAPNTPGTDPGEIVVRGANLFTGYWPDGREGPGEDGWWATGDVAYADADGDLFLVDRLGELILVSGFNVYPHEVEQVLDGHPAVREAAVLGVAHPYTGQAVKAFVVREPGTSVDADELTAYAERNLARFKCPTAVEFVDELPHSATGKVRKAALRD</sequence>
<dbReference type="AlphaFoldDB" id="A0A8J3YQQ0"/>
<name>A0A8J3YQQ0_9ACTN</name>
<dbReference type="GO" id="GO:0006631">
    <property type="term" value="P:fatty acid metabolic process"/>
    <property type="evidence" value="ECO:0007669"/>
    <property type="project" value="TreeGrafter"/>
</dbReference>
<feature type="region of interest" description="Disordered" evidence="3">
    <location>
        <begin position="371"/>
        <end position="394"/>
    </location>
</feature>
<evidence type="ECO:0000259" key="4">
    <source>
        <dbReference type="Pfam" id="PF00501"/>
    </source>
</evidence>
<comment type="similarity">
    <text evidence="1">Belongs to the ATP-dependent AMP-binding enzyme family.</text>
</comment>
<dbReference type="SUPFAM" id="SSF56801">
    <property type="entry name" value="Acetyl-CoA synthetase-like"/>
    <property type="match status" value="1"/>
</dbReference>
<dbReference type="InterPro" id="IPR025110">
    <property type="entry name" value="AMP-bd_C"/>
</dbReference>
<keyword evidence="7" id="KW-1185">Reference proteome</keyword>
<evidence type="ECO:0000313" key="6">
    <source>
        <dbReference type="EMBL" id="GIJ48573.1"/>
    </source>
</evidence>
<dbReference type="EMBL" id="BOPF01000021">
    <property type="protein sequence ID" value="GIJ48573.1"/>
    <property type="molecule type" value="Genomic_DNA"/>
</dbReference>
<dbReference type="PANTHER" id="PTHR43201:SF5">
    <property type="entry name" value="MEDIUM-CHAIN ACYL-COA LIGASE ACSF2, MITOCHONDRIAL"/>
    <property type="match status" value="1"/>
</dbReference>
<dbReference type="Gene3D" id="3.30.300.30">
    <property type="match status" value="1"/>
</dbReference>
<dbReference type="PANTHER" id="PTHR43201">
    <property type="entry name" value="ACYL-COA SYNTHETASE"/>
    <property type="match status" value="1"/>
</dbReference>
<evidence type="ECO:0000256" key="1">
    <source>
        <dbReference type="ARBA" id="ARBA00006432"/>
    </source>
</evidence>
<protein>
    <submittedName>
        <fullName evidence="6">Long-chain acyl-CoA synthetase</fullName>
    </submittedName>
</protein>
<proteinExistence type="inferred from homology"/>
<dbReference type="InterPro" id="IPR045851">
    <property type="entry name" value="AMP-bd_C_sf"/>
</dbReference>
<dbReference type="InterPro" id="IPR042099">
    <property type="entry name" value="ANL_N_sf"/>
</dbReference>
<evidence type="ECO:0000256" key="3">
    <source>
        <dbReference type="SAM" id="MobiDB-lite"/>
    </source>
</evidence>
<feature type="domain" description="AMP-binding enzyme C-terminal" evidence="5">
    <location>
        <begin position="458"/>
        <end position="533"/>
    </location>
</feature>
<dbReference type="Proteomes" id="UP000619260">
    <property type="component" value="Unassembled WGS sequence"/>
</dbReference>
<keyword evidence="2" id="KW-0436">Ligase</keyword>
<evidence type="ECO:0000259" key="5">
    <source>
        <dbReference type="Pfam" id="PF13193"/>
    </source>
</evidence>
<dbReference type="GO" id="GO:0031956">
    <property type="term" value="F:medium-chain fatty acid-CoA ligase activity"/>
    <property type="evidence" value="ECO:0007669"/>
    <property type="project" value="TreeGrafter"/>
</dbReference>
<organism evidence="6 7">
    <name type="scientific">Virgisporangium aliadipatigenens</name>
    <dbReference type="NCBI Taxonomy" id="741659"/>
    <lineage>
        <taxon>Bacteria</taxon>
        <taxon>Bacillati</taxon>
        <taxon>Actinomycetota</taxon>
        <taxon>Actinomycetes</taxon>
        <taxon>Micromonosporales</taxon>
        <taxon>Micromonosporaceae</taxon>
        <taxon>Virgisporangium</taxon>
    </lineage>
</organism>
<feature type="compositionally biased region" description="Acidic residues" evidence="3">
    <location>
        <begin position="377"/>
        <end position="386"/>
    </location>
</feature>